<dbReference type="InterPro" id="IPR036390">
    <property type="entry name" value="WH_DNA-bd_sf"/>
</dbReference>
<dbReference type="Gene3D" id="1.10.10.10">
    <property type="entry name" value="Winged helix-like DNA-binding domain superfamily/Winged helix DNA-binding domain"/>
    <property type="match status" value="1"/>
</dbReference>
<dbReference type="EMBL" id="VFQC01000001">
    <property type="protein sequence ID" value="TQN33269.1"/>
    <property type="molecule type" value="Genomic_DNA"/>
</dbReference>
<name>A0A543NN62_9ACTN</name>
<gene>
    <name evidence="2" type="ORF">FHX37_3274</name>
</gene>
<protein>
    <submittedName>
        <fullName evidence="2">PadR family transcriptional regulator</fullName>
    </submittedName>
</protein>
<accession>A0A543NN62</accession>
<dbReference type="OrthoDB" id="8443918at2"/>
<dbReference type="InterPro" id="IPR005149">
    <property type="entry name" value="Tscrpt_reg_PadR_N"/>
</dbReference>
<organism evidence="2 3">
    <name type="scientific">Haloactinospora alba</name>
    <dbReference type="NCBI Taxonomy" id="405555"/>
    <lineage>
        <taxon>Bacteria</taxon>
        <taxon>Bacillati</taxon>
        <taxon>Actinomycetota</taxon>
        <taxon>Actinomycetes</taxon>
        <taxon>Streptosporangiales</taxon>
        <taxon>Nocardiopsidaceae</taxon>
        <taxon>Haloactinospora</taxon>
    </lineage>
</organism>
<feature type="domain" description="Transcription regulator PadR N-terminal" evidence="1">
    <location>
        <begin position="17"/>
        <end position="92"/>
    </location>
</feature>
<dbReference type="RefSeq" id="WP_141924658.1">
    <property type="nucleotide sequence ID" value="NZ_VFQC01000001.1"/>
</dbReference>
<dbReference type="Proteomes" id="UP000317422">
    <property type="component" value="Unassembled WGS sequence"/>
</dbReference>
<reference evidence="2 3" key="1">
    <citation type="submission" date="2019-06" db="EMBL/GenBank/DDBJ databases">
        <title>Sequencing the genomes of 1000 actinobacteria strains.</title>
        <authorList>
            <person name="Klenk H.-P."/>
        </authorList>
    </citation>
    <scope>NUCLEOTIDE SEQUENCE [LARGE SCALE GENOMIC DNA]</scope>
    <source>
        <strain evidence="2 3">DSM 45015</strain>
    </source>
</reference>
<evidence type="ECO:0000313" key="3">
    <source>
        <dbReference type="Proteomes" id="UP000317422"/>
    </source>
</evidence>
<dbReference type="InterPro" id="IPR036388">
    <property type="entry name" value="WH-like_DNA-bd_sf"/>
</dbReference>
<dbReference type="PANTHER" id="PTHR43252">
    <property type="entry name" value="TRANSCRIPTIONAL REGULATOR YQJI"/>
    <property type="match status" value="1"/>
</dbReference>
<dbReference type="PANTHER" id="PTHR43252:SF6">
    <property type="entry name" value="NEGATIVE TRANSCRIPTION REGULATOR PADR"/>
    <property type="match status" value="1"/>
</dbReference>
<evidence type="ECO:0000259" key="1">
    <source>
        <dbReference type="Pfam" id="PF03551"/>
    </source>
</evidence>
<keyword evidence="3" id="KW-1185">Reference proteome</keyword>
<sequence>MPENAGEGTRSPLNLVVLALLYEAPMHPYRMHTLIRERGKDRVVNVRSRNSVQQTVGRLEREGLIAASGTEQAGRYPQRTVYEITARGCSELLGSLHRLLSTPAREFPLFPAALSYMAIVTTSTAAELLRQRRAELAETVARTAETTRRAAEALPRIHLIEDEYAVAMGEAEIAWIDRTLGEIASGELDWDPERLIERARRDEH</sequence>
<dbReference type="Pfam" id="PF03551">
    <property type="entry name" value="PadR"/>
    <property type="match status" value="1"/>
</dbReference>
<evidence type="ECO:0000313" key="2">
    <source>
        <dbReference type="EMBL" id="TQN33269.1"/>
    </source>
</evidence>
<dbReference type="SUPFAM" id="SSF46785">
    <property type="entry name" value="Winged helix' DNA-binding domain"/>
    <property type="match status" value="1"/>
</dbReference>
<dbReference type="AlphaFoldDB" id="A0A543NN62"/>
<proteinExistence type="predicted"/>
<comment type="caution">
    <text evidence="2">The sequence shown here is derived from an EMBL/GenBank/DDBJ whole genome shotgun (WGS) entry which is preliminary data.</text>
</comment>